<keyword evidence="2" id="KW-0812">Transmembrane</keyword>
<comment type="caution">
    <text evidence="3">The sequence shown here is derived from an EMBL/GenBank/DDBJ whole genome shotgun (WGS) entry which is preliminary data.</text>
</comment>
<accession>A0A2V1IY71</accession>
<feature type="transmembrane region" description="Helical" evidence="2">
    <location>
        <begin position="37"/>
        <end position="56"/>
    </location>
</feature>
<dbReference type="InterPro" id="IPR027853">
    <property type="entry name" value="DUF4492"/>
</dbReference>
<dbReference type="EMBL" id="PUBV01000013">
    <property type="protein sequence ID" value="PWB07366.1"/>
    <property type="molecule type" value="Genomic_DNA"/>
</dbReference>
<sequence>MAKQSDISDKKRPRNLIRRVADLYIDGFRSMTVGRSLWAIILIKLAILFLVFRLFFFPDLLSRDYPTDEDRAAAVRGQLIDRGSQPDRQPTDNQHSTP</sequence>
<dbReference type="AlphaFoldDB" id="A0A2V1IY71"/>
<keyword evidence="2" id="KW-1133">Transmembrane helix</keyword>
<feature type="compositionally biased region" description="Polar residues" evidence="1">
    <location>
        <begin position="86"/>
        <end position="98"/>
    </location>
</feature>
<dbReference type="RefSeq" id="WP_107036099.1">
    <property type="nucleotide sequence ID" value="NZ_CAONGC010000007.1"/>
</dbReference>
<organism evidence="3 4">
    <name type="scientific">Paramuribaculum intestinale</name>
    <dbReference type="NCBI Taxonomy" id="2094151"/>
    <lineage>
        <taxon>Bacteria</taxon>
        <taxon>Pseudomonadati</taxon>
        <taxon>Bacteroidota</taxon>
        <taxon>Bacteroidia</taxon>
        <taxon>Bacteroidales</taxon>
        <taxon>Muribaculaceae</taxon>
        <taxon>Paramuribaculum</taxon>
    </lineage>
</organism>
<evidence type="ECO:0000256" key="1">
    <source>
        <dbReference type="SAM" id="MobiDB-lite"/>
    </source>
</evidence>
<evidence type="ECO:0000256" key="2">
    <source>
        <dbReference type="SAM" id="Phobius"/>
    </source>
</evidence>
<dbReference type="GeneID" id="93423136"/>
<evidence type="ECO:0000313" key="3">
    <source>
        <dbReference type="EMBL" id="PWB07366.1"/>
    </source>
</evidence>
<dbReference type="Pfam" id="PF14899">
    <property type="entry name" value="DUF4492"/>
    <property type="match status" value="1"/>
</dbReference>
<gene>
    <name evidence="3" type="ORF">C5O25_07390</name>
</gene>
<dbReference type="Proteomes" id="UP000244925">
    <property type="component" value="Unassembled WGS sequence"/>
</dbReference>
<reference evidence="4" key="1">
    <citation type="submission" date="2018-02" db="EMBL/GenBank/DDBJ databases">
        <authorList>
            <person name="Clavel T."/>
            <person name="Strowig T."/>
        </authorList>
    </citation>
    <scope>NUCLEOTIDE SEQUENCE [LARGE SCALE GENOMIC DNA]</scope>
    <source>
        <strain evidence="4">DSM 100764</strain>
    </source>
</reference>
<name>A0A2V1IY71_9BACT</name>
<evidence type="ECO:0000313" key="4">
    <source>
        <dbReference type="Proteomes" id="UP000244925"/>
    </source>
</evidence>
<proteinExistence type="predicted"/>
<feature type="region of interest" description="Disordered" evidence="1">
    <location>
        <begin position="76"/>
        <end position="98"/>
    </location>
</feature>
<keyword evidence="2" id="KW-0472">Membrane</keyword>
<protein>
    <submittedName>
        <fullName evidence="3">DUF4492 domain-containing protein</fullName>
    </submittedName>
</protein>
<keyword evidence="4" id="KW-1185">Reference proteome</keyword>